<dbReference type="OrthoDB" id="1362002at2"/>
<keyword evidence="2" id="KW-1185">Reference proteome</keyword>
<organism evidence="1 2">
    <name type="scientific">Aquiflexum balticum DSM 16537</name>
    <dbReference type="NCBI Taxonomy" id="758820"/>
    <lineage>
        <taxon>Bacteria</taxon>
        <taxon>Pseudomonadati</taxon>
        <taxon>Bacteroidota</taxon>
        <taxon>Cytophagia</taxon>
        <taxon>Cytophagales</taxon>
        <taxon>Cyclobacteriaceae</taxon>
        <taxon>Aquiflexum</taxon>
    </lineage>
</organism>
<gene>
    <name evidence="1" type="ORF">SAMN00777080_2503</name>
</gene>
<dbReference type="Proteomes" id="UP000192333">
    <property type="component" value="Chromosome I"/>
</dbReference>
<proteinExistence type="predicted"/>
<sequence>MAIQNLQTLEIIEVMENFLDRKRPPEDIRDQVDVGYRIESQSIIIFTMRPQFNNPKVKREFPTAKATFVETKNLWKILWFRADQKWHGYEPNLHVKTVQEFTDVVEEDKHYCFWG</sequence>
<dbReference type="RefSeq" id="WP_084120745.1">
    <property type="nucleotide sequence ID" value="NZ_LT838813.1"/>
</dbReference>
<accession>A0A1W2H4K4</accession>
<evidence type="ECO:0000313" key="1">
    <source>
        <dbReference type="EMBL" id="SMD43890.1"/>
    </source>
</evidence>
<dbReference type="EMBL" id="LT838813">
    <property type="protein sequence ID" value="SMD43890.1"/>
    <property type="molecule type" value="Genomic_DNA"/>
</dbReference>
<reference evidence="2" key="1">
    <citation type="submission" date="2017-04" db="EMBL/GenBank/DDBJ databases">
        <authorList>
            <person name="Varghese N."/>
            <person name="Submissions S."/>
        </authorList>
    </citation>
    <scope>NUCLEOTIDE SEQUENCE [LARGE SCALE GENOMIC DNA]</scope>
    <source>
        <strain evidence="2">DSM 16537</strain>
    </source>
</reference>
<name>A0A1W2H4K4_9BACT</name>
<dbReference type="InterPro" id="IPR021388">
    <property type="entry name" value="DUF3024"/>
</dbReference>
<evidence type="ECO:0000313" key="2">
    <source>
        <dbReference type="Proteomes" id="UP000192333"/>
    </source>
</evidence>
<dbReference type="AlphaFoldDB" id="A0A1W2H4K4"/>
<dbReference type="STRING" id="758820.SAMN00777080_2503"/>
<evidence type="ECO:0008006" key="3">
    <source>
        <dbReference type="Google" id="ProtNLM"/>
    </source>
</evidence>
<protein>
    <recommendedName>
        <fullName evidence="3">DUF3024 domain-containing protein</fullName>
    </recommendedName>
</protein>
<dbReference type="Pfam" id="PF11225">
    <property type="entry name" value="DUF3024"/>
    <property type="match status" value="1"/>
</dbReference>